<comment type="caution">
    <text evidence="3">The sequence shown here is derived from an EMBL/GenBank/DDBJ whole genome shotgun (WGS) entry which is preliminary data.</text>
</comment>
<feature type="region of interest" description="Disordered" evidence="1">
    <location>
        <begin position="496"/>
        <end position="525"/>
    </location>
</feature>
<feature type="compositionally biased region" description="Acidic residues" evidence="1">
    <location>
        <begin position="207"/>
        <end position="225"/>
    </location>
</feature>
<sequence length="662" mass="72651">MEVNTSPKIISCDSIPPSPTSTSNLNPLADALLTRCLKVSDEITLLEKKLLQRLPPKQRSKKGNLPIELRHFKNAIMVEQRALESLSYTAPTPKTQHSLRSSNLKFLESVWAVAKTCRGLQVIFRTVQLFDHPSMASSITANGSGSINIARLRGKEKKELKRKKTPVQVDIIAQSGLEWIKVANLSEKRLEMEFAKARWEAEGFKDDDCESLSGDDDEEEEEEEERGGGGNGNDPNNHKENDEKEAKRAEGEKAVLEFQHDSDAFSLVKSARSMVLAAQQTRVQYLHPEITIVLPNISYDPQNPQLGSPIHALITAILETGARVQTSDNSIISPATHPADGATLTDNFGNTITYRSASTASPSTTSLNTPLPNPTPPTDTITTTTEAALTTLSITSDPISLITPKVLLDCTILLALVSDLSHESVAEQPIFHRYILQQVRAEKEEPLLPHWVYPSIEGRDMVCTFDAYKRFREIVEIVGSENEKMRAEALVWGGGSGTGRDWRHPASSTSNSGSGAAGRFDSSTGITKTSTGDLLLPDGRTRTTLLKTLQSLSKHTVPENLHLPITVIDSLEPQLISHNPVAAKIGPELSVVNRSSLFTAWELGWTIVTTNGSVVKRLEWLVEENRIRDDDVGPKVHLLAIARSLVGKMKKGAEILAEEEEA</sequence>
<dbReference type="PANTHER" id="PTHR13379">
    <property type="entry name" value="UNCHARACTERIZED DUF1308"/>
    <property type="match status" value="1"/>
</dbReference>
<feature type="region of interest" description="Disordered" evidence="1">
    <location>
        <begin position="205"/>
        <end position="250"/>
    </location>
</feature>
<evidence type="ECO:0000313" key="3">
    <source>
        <dbReference type="EMBL" id="KAK6363244.1"/>
    </source>
</evidence>
<dbReference type="Pfam" id="PF07000">
    <property type="entry name" value="DUF1308"/>
    <property type="match status" value="1"/>
</dbReference>
<dbReference type="Proteomes" id="UP001373714">
    <property type="component" value="Unassembled WGS sequence"/>
</dbReference>
<feature type="region of interest" description="Disordered" evidence="1">
    <location>
        <begin position="357"/>
        <end position="376"/>
    </location>
</feature>
<organism evidence="3 4">
    <name type="scientific">Orbilia blumenaviensis</name>
    <dbReference type="NCBI Taxonomy" id="1796055"/>
    <lineage>
        <taxon>Eukaryota</taxon>
        <taxon>Fungi</taxon>
        <taxon>Dikarya</taxon>
        <taxon>Ascomycota</taxon>
        <taxon>Pezizomycotina</taxon>
        <taxon>Orbiliomycetes</taxon>
        <taxon>Orbiliales</taxon>
        <taxon>Orbiliaceae</taxon>
        <taxon>Orbilia</taxon>
    </lineage>
</organism>
<reference evidence="3 4" key="1">
    <citation type="submission" date="2019-10" db="EMBL/GenBank/DDBJ databases">
        <authorList>
            <person name="Palmer J.M."/>
        </authorList>
    </citation>
    <scope>NUCLEOTIDE SEQUENCE [LARGE SCALE GENOMIC DNA]</scope>
    <source>
        <strain evidence="3 4">TWF730</strain>
    </source>
</reference>
<evidence type="ECO:0000313" key="4">
    <source>
        <dbReference type="Proteomes" id="UP001373714"/>
    </source>
</evidence>
<feature type="compositionally biased region" description="Basic and acidic residues" evidence="1">
    <location>
        <begin position="236"/>
        <end position="250"/>
    </location>
</feature>
<gene>
    <name evidence="3" type="ORF">TWF730_000687</name>
</gene>
<evidence type="ECO:0000256" key="1">
    <source>
        <dbReference type="SAM" id="MobiDB-lite"/>
    </source>
</evidence>
<dbReference type="EMBL" id="JAVHNS010000001">
    <property type="protein sequence ID" value="KAK6363244.1"/>
    <property type="molecule type" value="Genomic_DNA"/>
</dbReference>
<proteinExistence type="predicted"/>
<protein>
    <recommendedName>
        <fullName evidence="2">DUF1308 domain-containing protein</fullName>
    </recommendedName>
</protein>
<keyword evidence="4" id="KW-1185">Reference proteome</keyword>
<dbReference type="AlphaFoldDB" id="A0AAV9VMD9"/>
<accession>A0AAV9VMD9</accession>
<feature type="domain" description="DUF1308" evidence="2">
    <location>
        <begin position="408"/>
        <end position="491"/>
    </location>
</feature>
<feature type="region of interest" description="Disordered" evidence="1">
    <location>
        <begin position="1"/>
        <end position="20"/>
    </location>
</feature>
<dbReference type="InterPro" id="IPR010733">
    <property type="entry name" value="DUF1308"/>
</dbReference>
<evidence type="ECO:0000259" key="2">
    <source>
        <dbReference type="Pfam" id="PF07000"/>
    </source>
</evidence>
<feature type="compositionally biased region" description="Low complexity" evidence="1">
    <location>
        <begin position="506"/>
        <end position="518"/>
    </location>
</feature>
<dbReference type="PANTHER" id="PTHR13379:SF0">
    <property type="entry name" value="UPF0415 PROTEIN C7ORF25"/>
    <property type="match status" value="1"/>
</dbReference>
<feature type="compositionally biased region" description="Low complexity" evidence="1">
    <location>
        <begin position="357"/>
        <end position="370"/>
    </location>
</feature>
<name>A0AAV9VMD9_9PEZI</name>